<keyword evidence="10" id="KW-0472">Membrane</keyword>
<dbReference type="GO" id="GO:0071555">
    <property type="term" value="P:cell wall organization"/>
    <property type="evidence" value="ECO:0007669"/>
    <property type="project" value="UniProtKB-KW"/>
</dbReference>
<keyword evidence="12" id="KW-0121">Carboxypeptidase</keyword>
<comment type="caution">
    <text evidence="12">The sequence shown here is derived from an EMBL/GenBank/DDBJ whole genome shotgun (WGS) entry which is preliminary data.</text>
</comment>
<proteinExistence type="inferred from homology"/>
<feature type="transmembrane region" description="Helical" evidence="10">
    <location>
        <begin position="20"/>
        <end position="38"/>
    </location>
</feature>
<evidence type="ECO:0000256" key="9">
    <source>
        <dbReference type="RuleBase" id="RU004016"/>
    </source>
</evidence>
<sequence length="328" mass="35958">MKEQVKRRSKRRKNRAAEAGIAAVLSAVVVIGGIYAFAGSESARRRGKVPSLVMEYAQPEIDLSGLNSRAGILVRLSDGQVIARQRQDEKIFPASLTKIMTCIIALETIDDLEAEISMPEDIFPPLYADNASMAGVLPGEHVKIMDLLYGIILPSGGECSAAAAEYAAGSQEAFVKLMNEKAQELGMDNTHFENVTGLHDENHYTTVSDLAVLLEYALRNDTFEQIFSSKEHFVSPTDGHPEGLMLKSSMFVLEQDWTVGRGEIRGGKTGYTDQSGLCLATEAMLGNEKYIAVTAGAEGNHSTEPYHVLDAFYLYDQVENLWQVTKDE</sequence>
<keyword evidence="5" id="KW-0573">Peptidoglycan synthesis</keyword>
<feature type="domain" description="Peptidase S11 D-alanyl-D-alanine carboxypeptidase A N-terminal" evidence="11">
    <location>
        <begin position="66"/>
        <end position="298"/>
    </location>
</feature>
<accession>A0A9D2K1T9</accession>
<feature type="binding site" evidence="8">
    <location>
        <position position="268"/>
    </location>
    <ligand>
        <name>substrate</name>
    </ligand>
</feature>
<dbReference type="GO" id="GO:0009252">
    <property type="term" value="P:peptidoglycan biosynthetic process"/>
    <property type="evidence" value="ECO:0007669"/>
    <property type="project" value="UniProtKB-KW"/>
</dbReference>
<dbReference type="PANTHER" id="PTHR21581">
    <property type="entry name" value="D-ALANYL-D-ALANINE CARBOXYPEPTIDASE"/>
    <property type="match status" value="1"/>
</dbReference>
<dbReference type="GO" id="GO:0006508">
    <property type="term" value="P:proteolysis"/>
    <property type="evidence" value="ECO:0007669"/>
    <property type="project" value="InterPro"/>
</dbReference>
<keyword evidence="6" id="KW-0961">Cell wall biogenesis/degradation</keyword>
<dbReference type="Gene3D" id="3.40.710.10">
    <property type="entry name" value="DD-peptidase/beta-lactamase superfamily"/>
    <property type="match status" value="1"/>
</dbReference>
<dbReference type="GO" id="GO:0009002">
    <property type="term" value="F:serine-type D-Ala-D-Ala carboxypeptidase activity"/>
    <property type="evidence" value="ECO:0007669"/>
    <property type="project" value="InterPro"/>
</dbReference>
<dbReference type="PANTHER" id="PTHR21581:SF6">
    <property type="entry name" value="TRAFFICKING PROTEIN PARTICLE COMPLEX SUBUNIT 12"/>
    <property type="match status" value="1"/>
</dbReference>
<feature type="active site" evidence="7">
    <location>
        <position position="155"/>
    </location>
</feature>
<gene>
    <name evidence="12" type="ORF">H9723_05385</name>
</gene>
<evidence type="ECO:0000256" key="6">
    <source>
        <dbReference type="ARBA" id="ARBA00023316"/>
    </source>
</evidence>
<evidence type="ECO:0000256" key="3">
    <source>
        <dbReference type="ARBA" id="ARBA00022801"/>
    </source>
</evidence>
<reference evidence="12" key="2">
    <citation type="submission" date="2021-04" db="EMBL/GenBank/DDBJ databases">
        <authorList>
            <person name="Gilroy R."/>
        </authorList>
    </citation>
    <scope>NUCLEOTIDE SEQUENCE</scope>
    <source>
        <strain evidence="12">CHK196-3914</strain>
    </source>
</reference>
<protein>
    <submittedName>
        <fullName evidence="12">D-alanyl-D-alanine carboxypeptidase</fullName>
    </submittedName>
</protein>
<dbReference type="Pfam" id="PF00768">
    <property type="entry name" value="Peptidase_S11"/>
    <property type="match status" value="1"/>
</dbReference>
<dbReference type="AlphaFoldDB" id="A0A9D2K1T9"/>
<evidence type="ECO:0000259" key="11">
    <source>
        <dbReference type="Pfam" id="PF00768"/>
    </source>
</evidence>
<evidence type="ECO:0000256" key="8">
    <source>
        <dbReference type="PIRSR" id="PIRSR618044-2"/>
    </source>
</evidence>
<evidence type="ECO:0000256" key="10">
    <source>
        <dbReference type="SAM" id="Phobius"/>
    </source>
</evidence>
<evidence type="ECO:0000256" key="5">
    <source>
        <dbReference type="ARBA" id="ARBA00022984"/>
    </source>
</evidence>
<evidence type="ECO:0000256" key="4">
    <source>
        <dbReference type="ARBA" id="ARBA00022960"/>
    </source>
</evidence>
<dbReference type="InterPro" id="IPR018044">
    <property type="entry name" value="Peptidase_S11"/>
</dbReference>
<keyword evidence="10" id="KW-1133">Transmembrane helix</keyword>
<dbReference type="Proteomes" id="UP000824116">
    <property type="component" value="Unassembled WGS sequence"/>
</dbReference>
<dbReference type="SUPFAM" id="SSF56601">
    <property type="entry name" value="beta-lactamase/transpeptidase-like"/>
    <property type="match status" value="1"/>
</dbReference>
<evidence type="ECO:0000256" key="7">
    <source>
        <dbReference type="PIRSR" id="PIRSR618044-1"/>
    </source>
</evidence>
<dbReference type="EMBL" id="DXAY01000128">
    <property type="protein sequence ID" value="HIZ74663.1"/>
    <property type="molecule type" value="Genomic_DNA"/>
</dbReference>
<evidence type="ECO:0000256" key="2">
    <source>
        <dbReference type="ARBA" id="ARBA00022729"/>
    </source>
</evidence>
<evidence type="ECO:0000256" key="1">
    <source>
        <dbReference type="ARBA" id="ARBA00007164"/>
    </source>
</evidence>
<evidence type="ECO:0000313" key="12">
    <source>
        <dbReference type="EMBL" id="HIZ74663.1"/>
    </source>
</evidence>
<name>A0A9D2K1T9_9FIRM</name>
<dbReference type="PRINTS" id="PR00725">
    <property type="entry name" value="DADACBPTASE1"/>
</dbReference>
<dbReference type="GO" id="GO:0008360">
    <property type="term" value="P:regulation of cell shape"/>
    <property type="evidence" value="ECO:0007669"/>
    <property type="project" value="UniProtKB-KW"/>
</dbReference>
<comment type="similarity">
    <text evidence="1 9">Belongs to the peptidase S11 family.</text>
</comment>
<feature type="active site" description="Proton acceptor" evidence="7">
    <location>
        <position position="98"/>
    </location>
</feature>
<organism evidence="12 13">
    <name type="scientific">Candidatus Mediterraneibacter stercoravium</name>
    <dbReference type="NCBI Taxonomy" id="2838685"/>
    <lineage>
        <taxon>Bacteria</taxon>
        <taxon>Bacillati</taxon>
        <taxon>Bacillota</taxon>
        <taxon>Clostridia</taxon>
        <taxon>Lachnospirales</taxon>
        <taxon>Lachnospiraceae</taxon>
        <taxon>Mediterraneibacter</taxon>
    </lineage>
</organism>
<dbReference type="InterPro" id="IPR001967">
    <property type="entry name" value="Peptidase_S11_N"/>
</dbReference>
<keyword evidence="10" id="KW-0812">Transmembrane</keyword>
<dbReference type="InterPro" id="IPR012338">
    <property type="entry name" value="Beta-lactam/transpept-like"/>
</dbReference>
<feature type="active site" description="Acyl-ester intermediate" evidence="7">
    <location>
        <position position="95"/>
    </location>
</feature>
<keyword evidence="2" id="KW-0732">Signal</keyword>
<keyword evidence="12" id="KW-0645">Protease</keyword>
<evidence type="ECO:0000313" key="13">
    <source>
        <dbReference type="Proteomes" id="UP000824116"/>
    </source>
</evidence>
<keyword evidence="4" id="KW-0133">Cell shape</keyword>
<keyword evidence="3" id="KW-0378">Hydrolase</keyword>
<reference evidence="12" key="1">
    <citation type="journal article" date="2021" name="PeerJ">
        <title>Extensive microbial diversity within the chicken gut microbiome revealed by metagenomics and culture.</title>
        <authorList>
            <person name="Gilroy R."/>
            <person name="Ravi A."/>
            <person name="Getino M."/>
            <person name="Pursley I."/>
            <person name="Horton D.L."/>
            <person name="Alikhan N.F."/>
            <person name="Baker D."/>
            <person name="Gharbi K."/>
            <person name="Hall N."/>
            <person name="Watson M."/>
            <person name="Adriaenssens E.M."/>
            <person name="Foster-Nyarko E."/>
            <person name="Jarju S."/>
            <person name="Secka A."/>
            <person name="Antonio M."/>
            <person name="Oren A."/>
            <person name="Chaudhuri R.R."/>
            <person name="La Ragione R."/>
            <person name="Hildebrand F."/>
            <person name="Pallen M.J."/>
        </authorList>
    </citation>
    <scope>NUCLEOTIDE SEQUENCE</scope>
    <source>
        <strain evidence="12">CHK196-3914</strain>
    </source>
</reference>